<dbReference type="AlphaFoldDB" id="A0A2K8N9S1"/>
<dbReference type="RefSeq" id="WP_100668315.1">
    <property type="nucleotide sequence ID" value="NZ_CP024955.1"/>
</dbReference>
<dbReference type="PANTHER" id="PTHR42935">
    <property type="entry name" value="SLR0930 PROTEIN"/>
    <property type="match status" value="1"/>
</dbReference>
<evidence type="ECO:0000313" key="2">
    <source>
        <dbReference type="EMBL" id="ATY85547.1"/>
    </source>
</evidence>
<gene>
    <name evidence="2" type="ORF">CVV65_11945</name>
</gene>
<proteinExistence type="predicted"/>
<dbReference type="PANTHER" id="PTHR42935:SF1">
    <property type="entry name" value="SLR0930 PROTEIN"/>
    <property type="match status" value="1"/>
</dbReference>
<dbReference type="OrthoDB" id="9812140at2"/>
<dbReference type="CDD" id="cd00009">
    <property type="entry name" value="AAA"/>
    <property type="match status" value="1"/>
</dbReference>
<dbReference type="EMBL" id="CP024955">
    <property type="protein sequence ID" value="ATY85547.1"/>
    <property type="molecule type" value="Genomic_DNA"/>
</dbReference>
<dbReference type="Pfam" id="PF05673">
    <property type="entry name" value="DUF815"/>
    <property type="match status" value="1"/>
</dbReference>
<feature type="domain" description="AAA+ ATPase" evidence="1">
    <location>
        <begin position="228"/>
        <end position="345"/>
    </location>
</feature>
<protein>
    <submittedName>
        <fullName evidence="2">AAA+ family ATPase</fullName>
    </submittedName>
</protein>
<organism evidence="2 3">
    <name type="scientific">Kyrpidia spormannii</name>
    <dbReference type="NCBI Taxonomy" id="2055160"/>
    <lineage>
        <taxon>Bacteria</taxon>
        <taxon>Bacillati</taxon>
        <taxon>Bacillota</taxon>
        <taxon>Bacilli</taxon>
        <taxon>Bacillales</taxon>
        <taxon>Alicyclobacillaceae</taxon>
        <taxon>Kyrpidia</taxon>
    </lineage>
</organism>
<dbReference type="SMART" id="SM00382">
    <property type="entry name" value="AAA"/>
    <property type="match status" value="1"/>
</dbReference>
<dbReference type="SUPFAM" id="SSF52540">
    <property type="entry name" value="P-loop containing nucleoside triphosphate hydrolases"/>
    <property type="match status" value="1"/>
</dbReference>
<evidence type="ECO:0000259" key="1">
    <source>
        <dbReference type="SMART" id="SM00382"/>
    </source>
</evidence>
<sequence>MPSILVPWMFFQGLSDDPAVAAAEDWIETKNPEVAAPWFRALLRFAAEEDPIPLPATVSLWQSYLLHRLFFSTFPSPDEGKEWRRALQGGLAADLRRVRPLYHLDPAPLLESLGLGPEVLSPDFTSAASTARGDTLLNQWLSDQLTEVARSLETTEDWADLADLFTRAFRSMGSGPAARHWVFKWEGPSRRLVPVIEPDPITLADLVGYERQRKQVLQNTEQFVLGLPANNVLLYGDRGTGKSSLVKALVHEFGARGLRLVEVARRDLGDFPLIVRLLRRRPQKFILFFDDLSFGEGETFYKDLKTLLEGGVERRPNNVLLFATSNRRHLVNERFSDRGWPTRGDEEDDLHLEDTVQEKLSLADRFGLTVSFLSPDQELFLEMVGHMAKRAGLEIEEDSLRRLALQWERRHNGRSGRSARQFVDHLAGELALEKKKVDQR</sequence>
<dbReference type="KEGG" id="kyr:CVV65_11945"/>
<name>A0A2K8N9S1_9BACL</name>
<dbReference type="Gene3D" id="3.40.50.300">
    <property type="entry name" value="P-loop containing nucleotide triphosphate hydrolases"/>
    <property type="match status" value="1"/>
</dbReference>
<dbReference type="InterPro" id="IPR008533">
    <property type="entry name" value="DUF815"/>
</dbReference>
<keyword evidence="3" id="KW-1185">Reference proteome</keyword>
<dbReference type="InterPro" id="IPR003593">
    <property type="entry name" value="AAA+_ATPase"/>
</dbReference>
<evidence type="ECO:0000313" key="3">
    <source>
        <dbReference type="Proteomes" id="UP000231932"/>
    </source>
</evidence>
<accession>A0A2K8N9S1</accession>
<dbReference type="InterPro" id="IPR027417">
    <property type="entry name" value="P-loop_NTPase"/>
</dbReference>
<reference evidence="3" key="1">
    <citation type="submission" date="2017-11" db="EMBL/GenBank/DDBJ databases">
        <title>Complete Genome Sequence of Kyrpidia sp. Strain EA-1, a thermophilic, hydrogen-oxidizing Bacterium, isolated from the Azores.</title>
        <authorList>
            <person name="Reiner J.E."/>
            <person name="Lapp C.J."/>
            <person name="Bunk B."/>
            <person name="Gescher J."/>
        </authorList>
    </citation>
    <scope>NUCLEOTIDE SEQUENCE [LARGE SCALE GENOMIC DNA]</scope>
    <source>
        <strain evidence="3">EA-1</strain>
    </source>
</reference>
<dbReference type="Proteomes" id="UP000231932">
    <property type="component" value="Chromosome"/>
</dbReference>